<dbReference type="SUPFAM" id="SSF57756">
    <property type="entry name" value="Retrovirus zinc finger-like domains"/>
    <property type="match status" value="1"/>
</dbReference>
<protein>
    <submittedName>
        <fullName evidence="9">Uncharacterized protein LOC113457334</fullName>
    </submittedName>
</protein>
<evidence type="ECO:0000313" key="8">
    <source>
        <dbReference type="Proteomes" id="UP000694915"/>
    </source>
</evidence>
<evidence type="ECO:0000313" key="9">
    <source>
        <dbReference type="RefSeq" id="XP_026640211.1"/>
    </source>
</evidence>
<dbReference type="InterPro" id="IPR050462">
    <property type="entry name" value="Retroviral_Gag-Pol_poly"/>
</dbReference>
<keyword evidence="3" id="KW-1043">Host membrane</keyword>
<gene>
    <name evidence="9" type="primary">LOC113457334</name>
</gene>
<dbReference type="RefSeq" id="XP_026640211.1">
    <property type="nucleotide sequence ID" value="XM_026784410.1"/>
</dbReference>
<dbReference type="Pfam" id="PF02093">
    <property type="entry name" value="Gag_p30"/>
    <property type="match status" value="1"/>
</dbReference>
<dbReference type="Pfam" id="PF01140">
    <property type="entry name" value="Gag_MA"/>
    <property type="match status" value="1"/>
</dbReference>
<dbReference type="InterPro" id="IPR036946">
    <property type="entry name" value="G_retro_matrix_sf"/>
</dbReference>
<keyword evidence="4" id="KW-0472">Membrane</keyword>
<dbReference type="PANTHER" id="PTHR33166">
    <property type="entry name" value="GAG_P30 DOMAIN-CONTAINING PROTEIN"/>
    <property type="match status" value="1"/>
</dbReference>
<comment type="subcellular location">
    <subcellularLocation>
        <location evidence="1">Host cell membrane</location>
    </subcellularLocation>
</comment>
<dbReference type="SUPFAM" id="SSF47836">
    <property type="entry name" value="Retroviral matrix proteins"/>
    <property type="match status" value="1"/>
</dbReference>
<proteinExistence type="predicted"/>
<feature type="domain" description="Gamma-retroviral matrix protein" evidence="6">
    <location>
        <begin position="13"/>
        <end position="112"/>
    </location>
</feature>
<evidence type="ECO:0000256" key="4">
    <source>
        <dbReference type="ARBA" id="ARBA00023136"/>
    </source>
</evidence>
<accession>A0ABM1UDZ9</accession>
<evidence type="ECO:0000259" key="7">
    <source>
        <dbReference type="Pfam" id="PF02093"/>
    </source>
</evidence>
<evidence type="ECO:0000256" key="5">
    <source>
        <dbReference type="SAM" id="MobiDB-lite"/>
    </source>
</evidence>
<organism evidence="8 9">
    <name type="scientific">Microtus ochrogaster</name>
    <name type="common">Prairie vole</name>
    <dbReference type="NCBI Taxonomy" id="79684"/>
    <lineage>
        <taxon>Eukaryota</taxon>
        <taxon>Metazoa</taxon>
        <taxon>Chordata</taxon>
        <taxon>Craniata</taxon>
        <taxon>Vertebrata</taxon>
        <taxon>Euteleostomi</taxon>
        <taxon>Mammalia</taxon>
        <taxon>Eutheria</taxon>
        <taxon>Euarchontoglires</taxon>
        <taxon>Glires</taxon>
        <taxon>Rodentia</taxon>
        <taxon>Myomorpha</taxon>
        <taxon>Muroidea</taxon>
        <taxon>Cricetidae</taxon>
        <taxon>Arvicolinae</taxon>
        <taxon>Microtus</taxon>
    </lineage>
</organism>
<feature type="domain" description="Core shell protein Gag P30" evidence="7">
    <location>
        <begin position="204"/>
        <end position="396"/>
    </location>
</feature>
<evidence type="ECO:0000256" key="3">
    <source>
        <dbReference type="ARBA" id="ARBA00022870"/>
    </source>
</evidence>
<name>A0ABM1UDZ9_MICOH</name>
<dbReference type="Gene3D" id="1.10.375.10">
    <property type="entry name" value="Human Immunodeficiency Virus Type 1 Capsid Protein"/>
    <property type="match status" value="1"/>
</dbReference>
<dbReference type="GeneID" id="113457334"/>
<dbReference type="InterPro" id="IPR010999">
    <property type="entry name" value="Retrovr_matrix"/>
</dbReference>
<evidence type="ECO:0000256" key="2">
    <source>
        <dbReference type="ARBA" id="ARBA00022511"/>
    </source>
</evidence>
<reference evidence="9" key="1">
    <citation type="submission" date="2025-08" db="UniProtKB">
        <authorList>
            <consortium name="RefSeq"/>
        </authorList>
    </citation>
    <scope>IDENTIFICATION</scope>
</reference>
<feature type="compositionally biased region" description="Pro residues" evidence="5">
    <location>
        <begin position="132"/>
        <end position="159"/>
    </location>
</feature>
<keyword evidence="2" id="KW-1032">Host cell membrane</keyword>
<dbReference type="Proteomes" id="UP000694915">
    <property type="component" value="Chromosome 22"/>
</dbReference>
<dbReference type="InterPro" id="IPR008919">
    <property type="entry name" value="Retrov_capsid_N"/>
</dbReference>
<dbReference type="InterPro" id="IPR000840">
    <property type="entry name" value="G_retro_matrix"/>
</dbReference>
<feature type="region of interest" description="Disordered" evidence="5">
    <location>
        <begin position="115"/>
        <end position="165"/>
    </location>
</feature>
<keyword evidence="8" id="KW-1185">Reference proteome</keyword>
<dbReference type="SUPFAM" id="SSF47943">
    <property type="entry name" value="Retrovirus capsid protein, N-terminal core domain"/>
    <property type="match status" value="1"/>
</dbReference>
<dbReference type="Gene3D" id="1.10.150.180">
    <property type="entry name" value="Gamma-retroviral matrix domain"/>
    <property type="match status" value="1"/>
</dbReference>
<dbReference type="Gene3D" id="4.10.60.10">
    <property type="entry name" value="Zinc finger, CCHC-type"/>
    <property type="match status" value="1"/>
</dbReference>
<evidence type="ECO:0000259" key="6">
    <source>
        <dbReference type="Pfam" id="PF01140"/>
    </source>
</evidence>
<evidence type="ECO:0000256" key="1">
    <source>
        <dbReference type="ARBA" id="ARBA00004165"/>
    </source>
</evidence>
<dbReference type="InterPro" id="IPR036875">
    <property type="entry name" value="Znf_CCHC_sf"/>
</dbReference>
<sequence length="471" mass="53805">MGNKTSKVDYCKVDTPLKCVLENFDLLYTRKVKKSYFGHFTKERLQTLCEQKWPTLGVEWPPEGTFDPKVAWAVYEAVIRLPNLMNQFGYIVPWAQATSKPPVWMKEYIIVNGLHSPSPSPPQSRPQLQPLTQPPPQSQPLSQPQPPPQPKPLTQPPPQHQAVSQPCDVCVPFTSTDLHNRNIQNRPSRTNASCIDVVPLTTIDLLNWKAQYPPFSTDPKPLTSLVESVFLIYHPSLDDCKRIFYVLFTREERERILTEASKAFPGLSELPGGRVLFGQSADWNSRVENGGKSLREYYQALLEGLKRAAREPIDLSKVAAVRQGKNESPSAFLERLLEAYREYTTIDPEDPIFLSSVDLAFIFQSAPDIRDAILNKDEYPSMSRLELLEIAQDVFNNREYKQQQLLIRQLTKAITSAQQCAACSPGQRTHNQRSRPLRRNQCAYCKELGHWKPECPQQRWVGPPWPKPRFA</sequence>
<dbReference type="InterPro" id="IPR003036">
    <property type="entry name" value="Gag_P30"/>
</dbReference>